<reference evidence="3" key="1">
    <citation type="journal article" date="2012" name="Science">
        <title>The Paleozoic origin of enzymatic lignin decomposition reconstructed from 31 fungal genomes.</title>
        <authorList>
            <person name="Floudas D."/>
            <person name="Binder M."/>
            <person name="Riley R."/>
            <person name="Barry K."/>
            <person name="Blanchette R.A."/>
            <person name="Henrissat B."/>
            <person name="Martinez A.T."/>
            <person name="Otillar R."/>
            <person name="Spatafora J.W."/>
            <person name="Yadav J.S."/>
            <person name="Aerts A."/>
            <person name="Benoit I."/>
            <person name="Boyd A."/>
            <person name="Carlson A."/>
            <person name="Copeland A."/>
            <person name="Coutinho P.M."/>
            <person name="de Vries R.P."/>
            <person name="Ferreira P."/>
            <person name="Findley K."/>
            <person name="Foster B."/>
            <person name="Gaskell J."/>
            <person name="Glotzer D."/>
            <person name="Gorecki P."/>
            <person name="Heitman J."/>
            <person name="Hesse C."/>
            <person name="Hori C."/>
            <person name="Igarashi K."/>
            <person name="Jurgens J.A."/>
            <person name="Kallen N."/>
            <person name="Kersten P."/>
            <person name="Kohler A."/>
            <person name="Kuees U."/>
            <person name="Kumar T.K.A."/>
            <person name="Kuo A."/>
            <person name="LaButti K."/>
            <person name="Larrondo L.F."/>
            <person name="Lindquist E."/>
            <person name="Ling A."/>
            <person name="Lombard V."/>
            <person name="Lucas S."/>
            <person name="Lundell T."/>
            <person name="Martin R."/>
            <person name="McLaughlin D.J."/>
            <person name="Morgenstern I."/>
            <person name="Morin E."/>
            <person name="Murat C."/>
            <person name="Nagy L.G."/>
            <person name="Nolan M."/>
            <person name="Ohm R.A."/>
            <person name="Patyshakuliyeva A."/>
            <person name="Rokas A."/>
            <person name="Ruiz-Duenas F.J."/>
            <person name="Sabat G."/>
            <person name="Salamov A."/>
            <person name="Samejima M."/>
            <person name="Schmutz J."/>
            <person name="Slot J.C."/>
            <person name="St John F."/>
            <person name="Stenlid J."/>
            <person name="Sun H."/>
            <person name="Sun S."/>
            <person name="Syed K."/>
            <person name="Tsang A."/>
            <person name="Wiebenga A."/>
            <person name="Young D."/>
            <person name="Pisabarro A."/>
            <person name="Eastwood D.C."/>
            <person name="Martin F."/>
            <person name="Cullen D."/>
            <person name="Grigoriev I.V."/>
            <person name="Hibbett D.S."/>
        </authorList>
    </citation>
    <scope>NUCLEOTIDE SEQUENCE [LARGE SCALE GENOMIC DNA]</scope>
    <source>
        <strain evidence="3">TFB10046</strain>
    </source>
</reference>
<feature type="region of interest" description="Disordered" evidence="1">
    <location>
        <begin position="491"/>
        <end position="536"/>
    </location>
</feature>
<evidence type="ECO:0000313" key="3">
    <source>
        <dbReference type="Proteomes" id="UP000006514"/>
    </source>
</evidence>
<feature type="compositionally biased region" description="Polar residues" evidence="1">
    <location>
        <begin position="809"/>
        <end position="823"/>
    </location>
</feature>
<dbReference type="InParanoid" id="J0D841"/>
<dbReference type="EMBL" id="JH687893">
    <property type="protein sequence ID" value="EJD35355.1"/>
    <property type="molecule type" value="Genomic_DNA"/>
</dbReference>
<feature type="compositionally biased region" description="Polar residues" evidence="1">
    <location>
        <begin position="834"/>
        <end position="852"/>
    </location>
</feature>
<evidence type="ECO:0000313" key="2">
    <source>
        <dbReference type="EMBL" id="EJD35355.1"/>
    </source>
</evidence>
<feature type="compositionally biased region" description="Basic and acidic residues" evidence="1">
    <location>
        <begin position="307"/>
        <end position="316"/>
    </location>
</feature>
<feature type="region of interest" description="Disordered" evidence="1">
    <location>
        <begin position="802"/>
        <end position="852"/>
    </location>
</feature>
<feature type="compositionally biased region" description="Low complexity" evidence="1">
    <location>
        <begin position="399"/>
        <end position="432"/>
    </location>
</feature>
<dbReference type="eggNOG" id="ENOG502RW7R">
    <property type="taxonomic scope" value="Eukaryota"/>
</dbReference>
<dbReference type="OrthoDB" id="2662332at2759"/>
<feature type="compositionally biased region" description="Basic and acidic residues" evidence="1">
    <location>
        <begin position="382"/>
        <end position="397"/>
    </location>
</feature>
<feature type="compositionally biased region" description="Polar residues" evidence="1">
    <location>
        <begin position="317"/>
        <end position="326"/>
    </location>
</feature>
<protein>
    <submittedName>
        <fullName evidence="2">Uncharacterized protein</fullName>
    </submittedName>
</protein>
<sequence>MSEFWKNSTGASSPLSSNLDFGGSDTGHLSLSSGNDFDIELDFNQVPSNVGAGFQGNIEPGTTRNLLNFHSLPDLHGNYTGMPLVASVSCGHQPPCQSKDQHIAALEEYIKRLEAAIGSKNAHLAEYRWLRERFNKLVEAYQALADVRLAAEVSVPASTTLAVLPRPERKQHPRVLYWKRSDWTASPASSKVPTVRGLEGKQVHKILPFLQDADGNVADWDRLTAMRATIRAHWAHMASKKLAPARWGDVAFKPLHDLRVAMYNMYVELTLCDDDWKLHWLCTEGYSSWYSNRKEQLLSIKQEVESDVDHNADDHTSNTAGSSAGVTSGALRKRTAADDGASAPPAKRLQAHHQGDPAASRKRTAADDGASAPPAKQLQAHHQGDPARRRVSTHVDSKATATAHAAQASAQVPPHARVHSPVQARPQAQAVPQLQTPLETQAAPPLQAPVPSAVPSSQTVLQAGSATGSQIAADTATPMVQIAADAATPTVRPVRAPGVEQIVDPERPPCESSSEDDARPSLDEPDVLEHVPPKEKTTTIRNPLSKYVGLPVERGNAQARAASRLEVIKNLAQQIQSDPSSVPGLAPPAATKKKAGQATKPIDRSAKVARPRANVTAPDLMCKLDWWEAHRDDTEGDWQDYWSALPAEEVEKWNVKSLEKKAANAAKKRTAPAQAGRSAVHACARALRKALRAQQCQPYKYPGPFGRDWDAALPAQGAHVQSPEVLSTRSSAEPIAPDVHGHSSPLSPEVTRATLTYSDVPLEEASDSEPAYPFVLVNDPNVPLRRGGILLAPYLGLVPDGGEKASQAPAGTSSTSHTTNQRPRASGASVRDGSINQGSVDIHSTSDATNQRPCVSDTAVRYGSIQKLL</sequence>
<dbReference type="AlphaFoldDB" id="J0D841"/>
<dbReference type="Proteomes" id="UP000006514">
    <property type="component" value="Unassembled WGS sequence"/>
</dbReference>
<feature type="region of interest" description="Disordered" evidence="1">
    <location>
        <begin position="577"/>
        <end position="605"/>
    </location>
</feature>
<organism evidence="2 3">
    <name type="scientific">Auricularia subglabra (strain TFB-10046 / SS5)</name>
    <name type="common">White-rot fungus</name>
    <name type="synonym">Auricularia delicata (strain TFB10046)</name>
    <dbReference type="NCBI Taxonomy" id="717982"/>
    <lineage>
        <taxon>Eukaryota</taxon>
        <taxon>Fungi</taxon>
        <taxon>Dikarya</taxon>
        <taxon>Basidiomycota</taxon>
        <taxon>Agaricomycotina</taxon>
        <taxon>Agaricomycetes</taxon>
        <taxon>Auriculariales</taxon>
        <taxon>Auriculariaceae</taxon>
        <taxon>Auricularia</taxon>
    </lineage>
</organism>
<evidence type="ECO:0000256" key="1">
    <source>
        <dbReference type="SAM" id="MobiDB-lite"/>
    </source>
</evidence>
<proteinExistence type="predicted"/>
<feature type="region of interest" description="Disordered" evidence="1">
    <location>
        <begin position="307"/>
        <end position="432"/>
    </location>
</feature>
<dbReference type="KEGG" id="adl:AURDEDRAFT_175559"/>
<feature type="compositionally biased region" description="Low complexity" evidence="1">
    <location>
        <begin position="583"/>
        <end position="600"/>
    </location>
</feature>
<gene>
    <name evidence="2" type="ORF">AURDEDRAFT_175559</name>
</gene>
<keyword evidence="3" id="KW-1185">Reference proteome</keyword>
<accession>J0D841</accession>
<dbReference type="OMA" id="QAHHQGD"/>
<name>J0D841_AURST</name>
<feature type="compositionally biased region" description="Basic and acidic residues" evidence="1">
    <location>
        <begin position="516"/>
        <end position="536"/>
    </location>
</feature>